<keyword evidence="4" id="KW-1185">Reference proteome</keyword>
<dbReference type="RefSeq" id="WP_225235874.1">
    <property type="nucleotide sequence ID" value="NZ_JBAPLV010000009.1"/>
</dbReference>
<keyword evidence="2" id="KW-0472">Membrane</keyword>
<feature type="region of interest" description="Disordered" evidence="1">
    <location>
        <begin position="105"/>
        <end position="134"/>
    </location>
</feature>
<comment type="caution">
    <text evidence="3">The sequence shown here is derived from an EMBL/GenBank/DDBJ whole genome shotgun (WGS) entry which is preliminary data.</text>
</comment>
<evidence type="ECO:0000256" key="2">
    <source>
        <dbReference type="SAM" id="Phobius"/>
    </source>
</evidence>
<keyword evidence="2" id="KW-0812">Transmembrane</keyword>
<reference evidence="3 4" key="1">
    <citation type="submission" date="2024-03" db="EMBL/GenBank/DDBJ databases">
        <title>Draft genome sequence of Klenkia terrae.</title>
        <authorList>
            <person name="Duangmal K."/>
            <person name="Chantavorakit T."/>
        </authorList>
    </citation>
    <scope>NUCLEOTIDE SEQUENCE [LARGE SCALE GENOMIC DNA]</scope>
    <source>
        <strain evidence="3 4">JCM 17786</strain>
    </source>
</reference>
<evidence type="ECO:0008006" key="5">
    <source>
        <dbReference type="Google" id="ProtNLM"/>
    </source>
</evidence>
<dbReference type="Proteomes" id="UP001373496">
    <property type="component" value="Unassembled WGS sequence"/>
</dbReference>
<evidence type="ECO:0000313" key="3">
    <source>
        <dbReference type="EMBL" id="MEI4278786.1"/>
    </source>
</evidence>
<gene>
    <name evidence="3" type="ORF">UXQ13_09945</name>
</gene>
<sequence length="437" mass="45452">MTGDSDRELDARLAAAAGFRDEDLPALPDVLLREIQAGTTTGDDAGRTASEPASVLAARQLVADAHEARLHPVRRSGARRLLRRGVPLLATAAVGVVALVVATSGRGPTGPGGTAAPTPTDPAVTTPAAPTGPPADLGPLEAPPGGLALATTGEVSFPYSLDPEPAGLTRVLSMSGGLTLFGYPEPVVWVATYQAADDPGFIYRVSPGDPRILPPGAQEGTGAQTTESQVAVGGVQGDLLSGDYDSPLCGYAPSTPGQSRTPDELCAESFAQLTWQRPDGMWVQVYGEDDWATAEAVVSVGESIVDRPQPVPLQVRLAPAGWSVSSYEDNTSLTLISDTAPSFENRIGASILERWRGSTEPDLRGYSEGEPIEQVVVDGRPGELVSVPDGSSADPDGPRMWILEAELPGGLVLFFQAPGVLTHDQVLQIAAQVTYTP</sequence>
<name>A0ABU8E562_9ACTN</name>
<accession>A0ABU8E562</accession>
<evidence type="ECO:0000256" key="1">
    <source>
        <dbReference type="SAM" id="MobiDB-lite"/>
    </source>
</evidence>
<dbReference type="EMBL" id="JBAPLV010000009">
    <property type="protein sequence ID" value="MEI4278786.1"/>
    <property type="molecule type" value="Genomic_DNA"/>
</dbReference>
<protein>
    <recommendedName>
        <fullName evidence="5">DUF4367 domain-containing protein</fullName>
    </recommendedName>
</protein>
<evidence type="ECO:0000313" key="4">
    <source>
        <dbReference type="Proteomes" id="UP001373496"/>
    </source>
</evidence>
<organism evidence="3 4">
    <name type="scientific">Klenkia terrae</name>
    <dbReference type="NCBI Taxonomy" id="1052259"/>
    <lineage>
        <taxon>Bacteria</taxon>
        <taxon>Bacillati</taxon>
        <taxon>Actinomycetota</taxon>
        <taxon>Actinomycetes</taxon>
        <taxon>Geodermatophilales</taxon>
        <taxon>Geodermatophilaceae</taxon>
        <taxon>Klenkia</taxon>
    </lineage>
</organism>
<keyword evidence="2" id="KW-1133">Transmembrane helix</keyword>
<feature type="compositionally biased region" description="Low complexity" evidence="1">
    <location>
        <begin position="114"/>
        <end position="134"/>
    </location>
</feature>
<proteinExistence type="predicted"/>
<feature type="transmembrane region" description="Helical" evidence="2">
    <location>
        <begin position="81"/>
        <end position="102"/>
    </location>
</feature>